<evidence type="ECO:0000313" key="6">
    <source>
        <dbReference type="EMBL" id="WKD48699.1"/>
    </source>
</evidence>
<dbReference type="PROSITE" id="PS50850">
    <property type="entry name" value="MFS"/>
    <property type="match status" value="1"/>
</dbReference>
<feature type="transmembrane region" description="Helical" evidence="4">
    <location>
        <begin position="104"/>
        <end position="129"/>
    </location>
</feature>
<feature type="transmembrane region" description="Helical" evidence="4">
    <location>
        <begin position="71"/>
        <end position="98"/>
    </location>
</feature>
<evidence type="ECO:0000256" key="3">
    <source>
        <dbReference type="ARBA" id="ARBA00023136"/>
    </source>
</evidence>
<feature type="transmembrane region" description="Helical" evidence="4">
    <location>
        <begin position="210"/>
        <end position="228"/>
    </location>
</feature>
<organism evidence="6 7">
    <name type="scientific">Microbulbifer spongiae</name>
    <dbReference type="NCBI Taxonomy" id="2944933"/>
    <lineage>
        <taxon>Bacteria</taxon>
        <taxon>Pseudomonadati</taxon>
        <taxon>Pseudomonadota</taxon>
        <taxon>Gammaproteobacteria</taxon>
        <taxon>Cellvibrionales</taxon>
        <taxon>Microbulbiferaceae</taxon>
        <taxon>Microbulbifer</taxon>
    </lineage>
</organism>
<feature type="transmembrane region" description="Helical" evidence="4">
    <location>
        <begin position="12"/>
        <end position="31"/>
    </location>
</feature>
<keyword evidence="7" id="KW-1185">Reference proteome</keyword>
<dbReference type="PANTHER" id="PTHR23546:SF1">
    <property type="entry name" value="MEMBRANE PROTEIN"/>
    <property type="match status" value="1"/>
</dbReference>
<feature type="transmembrane region" description="Helical" evidence="4">
    <location>
        <begin position="37"/>
        <end position="59"/>
    </location>
</feature>
<keyword evidence="3 4" id="KW-0472">Membrane</keyword>
<keyword evidence="2 4" id="KW-1133">Transmembrane helix</keyword>
<proteinExistence type="predicted"/>
<name>A0ABY9E6P2_9GAMM</name>
<feature type="transmembrane region" description="Helical" evidence="4">
    <location>
        <begin position="141"/>
        <end position="165"/>
    </location>
</feature>
<evidence type="ECO:0000256" key="2">
    <source>
        <dbReference type="ARBA" id="ARBA00022989"/>
    </source>
</evidence>
<feature type="transmembrane region" description="Helical" evidence="4">
    <location>
        <begin position="301"/>
        <end position="324"/>
    </location>
</feature>
<evidence type="ECO:0000256" key="1">
    <source>
        <dbReference type="ARBA" id="ARBA00022692"/>
    </source>
</evidence>
<dbReference type="Pfam" id="PF07690">
    <property type="entry name" value="MFS_1"/>
    <property type="match status" value="1"/>
</dbReference>
<protein>
    <submittedName>
        <fullName evidence="6">MFS transporter</fullName>
    </submittedName>
</protein>
<evidence type="ECO:0000259" key="5">
    <source>
        <dbReference type="PROSITE" id="PS50850"/>
    </source>
</evidence>
<dbReference type="PANTHER" id="PTHR23546">
    <property type="entry name" value="TRANSPORT PROTEIN"/>
    <property type="match status" value="1"/>
</dbReference>
<dbReference type="SUPFAM" id="SSF103473">
    <property type="entry name" value="MFS general substrate transporter"/>
    <property type="match status" value="1"/>
</dbReference>
<dbReference type="InterPro" id="IPR036259">
    <property type="entry name" value="MFS_trans_sf"/>
</dbReference>
<dbReference type="InterPro" id="IPR020846">
    <property type="entry name" value="MFS_dom"/>
</dbReference>
<evidence type="ECO:0000313" key="7">
    <source>
        <dbReference type="Proteomes" id="UP001321520"/>
    </source>
</evidence>
<dbReference type="InterPro" id="IPR011701">
    <property type="entry name" value="MFS"/>
</dbReference>
<accession>A0ABY9E6P2</accession>
<reference evidence="6 7" key="1">
    <citation type="submission" date="2022-05" db="EMBL/GenBank/DDBJ databases">
        <title>Microbulbifer sp. nov., isolated from sponge.</title>
        <authorList>
            <person name="Gao L."/>
        </authorList>
    </citation>
    <scope>NUCLEOTIDE SEQUENCE [LARGE SCALE GENOMIC DNA]</scope>
    <source>
        <strain evidence="6 7">MI-G</strain>
    </source>
</reference>
<keyword evidence="1 4" id="KW-0812">Transmembrane</keyword>
<dbReference type="RefSeq" id="WP_301414467.1">
    <property type="nucleotide sequence ID" value="NZ_CP098023.1"/>
</dbReference>
<feature type="transmembrane region" description="Helical" evidence="4">
    <location>
        <begin position="171"/>
        <end position="189"/>
    </location>
</feature>
<feature type="transmembrane region" description="Helical" evidence="4">
    <location>
        <begin position="365"/>
        <end position="385"/>
    </location>
</feature>
<dbReference type="Gene3D" id="1.20.1250.20">
    <property type="entry name" value="MFS general substrate transporter like domains"/>
    <property type="match status" value="2"/>
</dbReference>
<gene>
    <name evidence="6" type="ORF">M8T91_12360</name>
</gene>
<feature type="transmembrane region" description="Helical" evidence="4">
    <location>
        <begin position="240"/>
        <end position="265"/>
    </location>
</feature>
<feature type="transmembrane region" description="Helical" evidence="4">
    <location>
        <begin position="277"/>
        <end position="295"/>
    </location>
</feature>
<dbReference type="Proteomes" id="UP001321520">
    <property type="component" value="Chromosome"/>
</dbReference>
<feature type="domain" description="Major facilitator superfamily (MFS) profile" evidence="5">
    <location>
        <begin position="1"/>
        <end position="389"/>
    </location>
</feature>
<feature type="transmembrane region" description="Helical" evidence="4">
    <location>
        <begin position="336"/>
        <end position="359"/>
    </location>
</feature>
<dbReference type="EMBL" id="CP098023">
    <property type="protein sequence ID" value="WKD48699.1"/>
    <property type="molecule type" value="Genomic_DNA"/>
</dbReference>
<evidence type="ECO:0000256" key="4">
    <source>
        <dbReference type="SAM" id="Phobius"/>
    </source>
</evidence>
<sequence length="399" mass="41259">MLNPHLRRINGIVASQGASQVILITLIPLIIEHCGLGLASIGALVALGTLCLMIAGPLWGALSDRVGRKPVLLAGLAGALIAQCLFVALLVSMALGFLEERAAFLALAASRIVYGLNAAAIYPCCQAWAVALGEQQKRLSILSGLSAAANLGRGLGPLLALPALIVGGLWPLAWLILLPLGALLLTVGLPKPEPDMVQPDTVQHSLPPPCVLALFAIALLGTASVGQLQMLMGPALQDVYGLSALGASSTTALLLAVAAICGFLVQVGLVRRLKAPQLSFMLGVTSLCTGTLLLSTTLGSILAAIGLLVFVAGIAFLVPGYNALLSQPRQRGGRLFGLLSLVHTAGYTIGFSIGGWLYAQQPQQPLMGLLASVCLIAICAVIALVPKGKKVLKRTQYDY</sequence>